<protein>
    <submittedName>
        <fullName evidence="2">Uncharacterized protein</fullName>
    </submittedName>
</protein>
<evidence type="ECO:0000313" key="3">
    <source>
        <dbReference type="Proteomes" id="UP000224854"/>
    </source>
</evidence>
<comment type="caution">
    <text evidence="2">The sequence shown here is derived from an EMBL/GenBank/DDBJ whole genome shotgun (WGS) entry which is preliminary data.</text>
</comment>
<evidence type="ECO:0000256" key="1">
    <source>
        <dbReference type="SAM" id="MobiDB-lite"/>
    </source>
</evidence>
<gene>
    <name evidence="2" type="ORF">CDD82_914</name>
</gene>
<reference evidence="2 3" key="1">
    <citation type="submission" date="2017-06" db="EMBL/GenBank/DDBJ databases">
        <title>Ant-infecting Ophiocordyceps genomes reveal a high diversity of potential behavioral manipulation genes and a possible major role for enterotoxins.</title>
        <authorList>
            <person name="De Bekker C."/>
            <person name="Evans H.C."/>
            <person name="Brachmann A."/>
            <person name="Hughes D.P."/>
        </authorList>
    </citation>
    <scope>NUCLEOTIDE SEQUENCE [LARGE SCALE GENOMIC DNA]</scope>
    <source>
        <strain evidence="2 3">1348a</strain>
    </source>
</reference>
<evidence type="ECO:0000313" key="2">
    <source>
        <dbReference type="EMBL" id="PHH81387.1"/>
    </source>
</evidence>
<name>A0A2C5ZK06_9HYPO</name>
<organism evidence="2 3">
    <name type="scientific">Ophiocordyceps australis</name>
    <dbReference type="NCBI Taxonomy" id="1399860"/>
    <lineage>
        <taxon>Eukaryota</taxon>
        <taxon>Fungi</taxon>
        <taxon>Dikarya</taxon>
        <taxon>Ascomycota</taxon>
        <taxon>Pezizomycotina</taxon>
        <taxon>Sordariomycetes</taxon>
        <taxon>Hypocreomycetidae</taxon>
        <taxon>Hypocreales</taxon>
        <taxon>Ophiocordycipitaceae</taxon>
        <taxon>Ophiocordyceps</taxon>
    </lineage>
</organism>
<sequence>MIGAGVETNRDKRDEYLDQDASSSRGVGTQATHLTSLVVQVLVVQVLVVQVLVAQVLDVQATWLAAKVMRATLLCADGSTRQLAAQEQRSAVQCSAAYSAVRRTVQCSVQCSAVPGPASVAWRIQDMLDRAARQCRLLWHQLARHAPLPPVTDRYPRIIATATTTAPEPMPAGTLIYAQDICIPLALPLSHSPTMPPGLSHVASWFESGQP</sequence>
<dbReference type="EMBL" id="NJEU01000124">
    <property type="protein sequence ID" value="PHH81387.1"/>
    <property type="molecule type" value="Genomic_DNA"/>
</dbReference>
<dbReference type="AlphaFoldDB" id="A0A2C5ZK06"/>
<feature type="region of interest" description="Disordered" evidence="1">
    <location>
        <begin position="1"/>
        <end position="26"/>
    </location>
</feature>
<dbReference type="Proteomes" id="UP000224854">
    <property type="component" value="Unassembled WGS sequence"/>
</dbReference>
<accession>A0A2C5ZK06</accession>
<keyword evidence="3" id="KW-1185">Reference proteome</keyword>
<proteinExistence type="predicted"/>